<feature type="region of interest" description="Disordered" evidence="1">
    <location>
        <begin position="92"/>
        <end position="138"/>
    </location>
</feature>
<organism evidence="2 3">
    <name type="scientific">Russula ochroleuca</name>
    <dbReference type="NCBI Taxonomy" id="152965"/>
    <lineage>
        <taxon>Eukaryota</taxon>
        <taxon>Fungi</taxon>
        <taxon>Dikarya</taxon>
        <taxon>Basidiomycota</taxon>
        <taxon>Agaricomycotina</taxon>
        <taxon>Agaricomycetes</taxon>
        <taxon>Russulales</taxon>
        <taxon>Russulaceae</taxon>
        <taxon>Russula</taxon>
    </lineage>
</organism>
<name>A0A9P5K0M8_9AGAM</name>
<accession>A0A9P5K0M8</accession>
<evidence type="ECO:0000313" key="2">
    <source>
        <dbReference type="EMBL" id="KAF8472390.1"/>
    </source>
</evidence>
<evidence type="ECO:0000313" key="3">
    <source>
        <dbReference type="Proteomes" id="UP000759537"/>
    </source>
</evidence>
<keyword evidence="3" id="KW-1185">Reference proteome</keyword>
<evidence type="ECO:0000256" key="1">
    <source>
        <dbReference type="SAM" id="MobiDB-lite"/>
    </source>
</evidence>
<dbReference type="AlphaFoldDB" id="A0A9P5K0M8"/>
<proteinExistence type="predicted"/>
<dbReference type="EMBL" id="WHVB01000020">
    <property type="protein sequence ID" value="KAF8472390.1"/>
    <property type="molecule type" value="Genomic_DNA"/>
</dbReference>
<protein>
    <submittedName>
        <fullName evidence="2">Uncharacterized protein</fullName>
    </submittedName>
</protein>
<gene>
    <name evidence="2" type="ORF">DFH94DRAFT_636640</name>
</gene>
<dbReference type="Proteomes" id="UP000759537">
    <property type="component" value="Unassembled WGS sequence"/>
</dbReference>
<feature type="non-terminal residue" evidence="2">
    <location>
        <position position="1"/>
    </location>
</feature>
<feature type="compositionally biased region" description="Polar residues" evidence="1">
    <location>
        <begin position="92"/>
        <end position="113"/>
    </location>
</feature>
<feature type="compositionally biased region" description="Acidic residues" evidence="1">
    <location>
        <begin position="117"/>
        <end position="138"/>
    </location>
</feature>
<sequence>SLLIIIEAKFAHSVDRALPQLLVYLACLRHSRLQRQRSNASVYGVCSDGYIYIVVTISHDGVLKMSKSFNILHTGELGAVLGGLQYVLETTASMSPNQTPEKNSSGDSEQCVGSSADADEPMQLDERALDEDDEDEDV</sequence>
<reference evidence="2" key="1">
    <citation type="submission" date="2019-10" db="EMBL/GenBank/DDBJ databases">
        <authorList>
            <consortium name="DOE Joint Genome Institute"/>
            <person name="Kuo A."/>
            <person name="Miyauchi S."/>
            <person name="Kiss E."/>
            <person name="Drula E."/>
            <person name="Kohler A."/>
            <person name="Sanchez-Garcia M."/>
            <person name="Andreopoulos B."/>
            <person name="Barry K.W."/>
            <person name="Bonito G."/>
            <person name="Buee M."/>
            <person name="Carver A."/>
            <person name="Chen C."/>
            <person name="Cichocki N."/>
            <person name="Clum A."/>
            <person name="Culley D."/>
            <person name="Crous P.W."/>
            <person name="Fauchery L."/>
            <person name="Girlanda M."/>
            <person name="Hayes R."/>
            <person name="Keri Z."/>
            <person name="LaButti K."/>
            <person name="Lipzen A."/>
            <person name="Lombard V."/>
            <person name="Magnuson J."/>
            <person name="Maillard F."/>
            <person name="Morin E."/>
            <person name="Murat C."/>
            <person name="Nolan M."/>
            <person name="Ohm R."/>
            <person name="Pangilinan J."/>
            <person name="Pereira M."/>
            <person name="Perotto S."/>
            <person name="Peter M."/>
            <person name="Riley R."/>
            <person name="Sitrit Y."/>
            <person name="Stielow B."/>
            <person name="Szollosi G."/>
            <person name="Zifcakova L."/>
            <person name="Stursova M."/>
            <person name="Spatafora J.W."/>
            <person name="Tedersoo L."/>
            <person name="Vaario L.-M."/>
            <person name="Yamada A."/>
            <person name="Yan M."/>
            <person name="Wang P."/>
            <person name="Xu J."/>
            <person name="Bruns T."/>
            <person name="Baldrian P."/>
            <person name="Vilgalys R."/>
            <person name="Henrissat B."/>
            <person name="Grigoriev I.V."/>
            <person name="Hibbett D."/>
            <person name="Nagy L.G."/>
            <person name="Martin F.M."/>
        </authorList>
    </citation>
    <scope>NUCLEOTIDE SEQUENCE</scope>
    <source>
        <strain evidence="2">Prilba</strain>
    </source>
</reference>
<comment type="caution">
    <text evidence="2">The sequence shown here is derived from an EMBL/GenBank/DDBJ whole genome shotgun (WGS) entry which is preliminary data.</text>
</comment>
<reference evidence="2" key="2">
    <citation type="journal article" date="2020" name="Nat. Commun.">
        <title>Large-scale genome sequencing of mycorrhizal fungi provides insights into the early evolution of symbiotic traits.</title>
        <authorList>
            <person name="Miyauchi S."/>
            <person name="Kiss E."/>
            <person name="Kuo A."/>
            <person name="Drula E."/>
            <person name="Kohler A."/>
            <person name="Sanchez-Garcia M."/>
            <person name="Morin E."/>
            <person name="Andreopoulos B."/>
            <person name="Barry K.W."/>
            <person name="Bonito G."/>
            <person name="Buee M."/>
            <person name="Carver A."/>
            <person name="Chen C."/>
            <person name="Cichocki N."/>
            <person name="Clum A."/>
            <person name="Culley D."/>
            <person name="Crous P.W."/>
            <person name="Fauchery L."/>
            <person name="Girlanda M."/>
            <person name="Hayes R.D."/>
            <person name="Keri Z."/>
            <person name="LaButti K."/>
            <person name="Lipzen A."/>
            <person name="Lombard V."/>
            <person name="Magnuson J."/>
            <person name="Maillard F."/>
            <person name="Murat C."/>
            <person name="Nolan M."/>
            <person name="Ohm R.A."/>
            <person name="Pangilinan J."/>
            <person name="Pereira M.F."/>
            <person name="Perotto S."/>
            <person name="Peter M."/>
            <person name="Pfister S."/>
            <person name="Riley R."/>
            <person name="Sitrit Y."/>
            <person name="Stielow J.B."/>
            <person name="Szollosi G."/>
            <person name="Zifcakova L."/>
            <person name="Stursova M."/>
            <person name="Spatafora J.W."/>
            <person name="Tedersoo L."/>
            <person name="Vaario L.M."/>
            <person name="Yamada A."/>
            <person name="Yan M."/>
            <person name="Wang P."/>
            <person name="Xu J."/>
            <person name="Bruns T."/>
            <person name="Baldrian P."/>
            <person name="Vilgalys R."/>
            <person name="Dunand C."/>
            <person name="Henrissat B."/>
            <person name="Grigoriev I.V."/>
            <person name="Hibbett D."/>
            <person name="Nagy L.G."/>
            <person name="Martin F.M."/>
        </authorList>
    </citation>
    <scope>NUCLEOTIDE SEQUENCE</scope>
    <source>
        <strain evidence="2">Prilba</strain>
    </source>
</reference>
<dbReference type="OrthoDB" id="3265684at2759"/>